<evidence type="ECO:0000313" key="2">
    <source>
        <dbReference type="Proteomes" id="UP000000379"/>
    </source>
</evidence>
<accession>D7CS14</accession>
<dbReference type="Gene3D" id="2.130.10.10">
    <property type="entry name" value="YVTN repeat-like/Quinoprotein amine dehydrogenase"/>
    <property type="match status" value="2"/>
</dbReference>
<proteinExistence type="predicted"/>
<gene>
    <name evidence="1" type="ordered locus">Trad_2231</name>
</gene>
<keyword evidence="2" id="KW-1185">Reference proteome</keyword>
<evidence type="ECO:0008006" key="3">
    <source>
        <dbReference type="Google" id="ProtNLM"/>
    </source>
</evidence>
<dbReference type="Proteomes" id="UP000000379">
    <property type="component" value="Chromosome"/>
</dbReference>
<dbReference type="eggNOG" id="COG3391">
    <property type="taxonomic scope" value="Bacteria"/>
</dbReference>
<dbReference type="KEGG" id="tra:Trad_2231"/>
<dbReference type="PANTHER" id="PTHR19879:SF9">
    <property type="entry name" value="TRANSCRIPTION INITIATION FACTOR TFIID SUBUNIT 5"/>
    <property type="match status" value="1"/>
</dbReference>
<dbReference type="HOGENOM" id="CLU_535209_0_0_0"/>
<dbReference type="SUPFAM" id="SSF82171">
    <property type="entry name" value="DPP6 N-terminal domain-like"/>
    <property type="match status" value="1"/>
</dbReference>
<dbReference type="PANTHER" id="PTHR19879">
    <property type="entry name" value="TRANSCRIPTION INITIATION FACTOR TFIID"/>
    <property type="match status" value="1"/>
</dbReference>
<dbReference type="InterPro" id="IPR015943">
    <property type="entry name" value="WD40/YVTN_repeat-like_dom_sf"/>
</dbReference>
<protein>
    <recommendedName>
        <fullName evidence="3">WD40 repeat, subgroup</fullName>
    </recommendedName>
</protein>
<sequence length="509" mass="53838">MLSSSMNRSVARLALAPLLGLAGCLIGSPEALDFANDPRILRGSYRGVVDARTSSATIALSADSRLLAMSAGDGLAAVQLWDVQTQTAVKGLGRLPDEAFFSGAADVAISADGARVANLFLDRVQLWDTVTGTERYRLDAGPALGPCSYACLQRLELSARADLLAVAGGDRPRVALYEGEAGALLSVLEAPGSTVEELAMSPGGERLAVLTSDYTDANDNQPFYLQVWSPLDASAPGAAHLAFTGSSRWPQRLALALSADGSTLAFTGDAKVRVIDLQTRAETVLPLPHDTQSLALSPGGEQLAVGHFRPNGRAALKVYEVASGRMLADHDGPASVRWSDDGRFLLVVGAAEPADAGAPHNQIPEDSGAPKLLRADDLATVGHFENGELHRLELEATPTYVTAQHYRVAGTVRVDGGAGAPFSGTVRGSEAQRYLAPRARLPNPAELTLELAGYPWVLHGFQDWEQDETESRPGGVALSHQKLGSWEGYAEIAGETSTAFYPFYLERAE</sequence>
<reference evidence="2" key="1">
    <citation type="submission" date="2010-05" db="EMBL/GenBank/DDBJ databases">
        <title>The complete genome of Truepera radiovictris DSM 17093.</title>
        <authorList>
            <consortium name="US DOE Joint Genome Institute (JGI-PGF)"/>
            <person name="Lucas S."/>
            <person name="Copeland A."/>
            <person name="Lapidus A."/>
            <person name="Glavina del Rio T."/>
            <person name="Dalin E."/>
            <person name="Tice H."/>
            <person name="Bruce D."/>
            <person name="Goodwin L."/>
            <person name="Pitluck S."/>
            <person name="Kyrpides N."/>
            <person name="Mavromatis K."/>
            <person name="Ovchinnikova G."/>
            <person name="Munk A.C."/>
            <person name="Detter J.C."/>
            <person name="Han C."/>
            <person name="Tapia R."/>
            <person name="Land M."/>
            <person name="Hauser L."/>
            <person name="Markowitz V."/>
            <person name="Cheng J.-F."/>
            <person name="Hugenholtz P."/>
            <person name="Woyke T."/>
            <person name="Wu D."/>
            <person name="Tindall B."/>
            <person name="Pomrenke H.G."/>
            <person name="Brambilla E."/>
            <person name="Klenk H.-P."/>
            <person name="Eisen J.A."/>
        </authorList>
    </citation>
    <scope>NUCLEOTIDE SEQUENCE [LARGE SCALE GENOMIC DNA]</scope>
    <source>
        <strain evidence="2">DSM 17093 / CIP 108686 / LMG 22925 / RQ-24</strain>
    </source>
</reference>
<reference evidence="1 2" key="2">
    <citation type="journal article" date="2011" name="Stand. Genomic Sci.">
        <title>Complete genome sequence of Truepera radiovictrix type strain (RQ-24).</title>
        <authorList>
            <person name="Ivanova N."/>
            <person name="Rohde C."/>
            <person name="Munk C."/>
            <person name="Nolan M."/>
            <person name="Lucas S."/>
            <person name="Del Rio T.G."/>
            <person name="Tice H."/>
            <person name="Deshpande S."/>
            <person name="Cheng J.F."/>
            <person name="Tapia R."/>
            <person name="Han C."/>
            <person name="Goodwin L."/>
            <person name="Pitluck S."/>
            <person name="Liolios K."/>
            <person name="Mavromatis K."/>
            <person name="Mikhailova N."/>
            <person name="Pati A."/>
            <person name="Chen A."/>
            <person name="Palaniappan K."/>
            <person name="Land M."/>
            <person name="Hauser L."/>
            <person name="Chang Y.J."/>
            <person name="Jeffries C.D."/>
            <person name="Brambilla E."/>
            <person name="Rohde M."/>
            <person name="Goker M."/>
            <person name="Tindall B.J."/>
            <person name="Woyke T."/>
            <person name="Bristow J."/>
            <person name="Eisen J.A."/>
            <person name="Markowitz V."/>
            <person name="Hugenholtz P."/>
            <person name="Kyrpides N.C."/>
            <person name="Klenk H.P."/>
            <person name="Lapidus A."/>
        </authorList>
    </citation>
    <scope>NUCLEOTIDE SEQUENCE [LARGE SCALE GENOMIC DNA]</scope>
    <source>
        <strain evidence="2">DSM 17093 / CIP 108686 / LMG 22925 / RQ-24</strain>
    </source>
</reference>
<name>D7CS14_TRURR</name>
<organism evidence="1 2">
    <name type="scientific">Truepera radiovictrix (strain DSM 17093 / CIP 108686 / LMG 22925 / RQ-24)</name>
    <dbReference type="NCBI Taxonomy" id="649638"/>
    <lineage>
        <taxon>Bacteria</taxon>
        <taxon>Thermotogati</taxon>
        <taxon>Deinococcota</taxon>
        <taxon>Deinococci</taxon>
        <taxon>Trueperales</taxon>
        <taxon>Trueperaceae</taxon>
        <taxon>Truepera</taxon>
    </lineage>
</organism>
<dbReference type="AlphaFoldDB" id="D7CS14"/>
<dbReference type="EMBL" id="CP002049">
    <property type="protein sequence ID" value="ADI15342.1"/>
    <property type="molecule type" value="Genomic_DNA"/>
</dbReference>
<evidence type="ECO:0000313" key="1">
    <source>
        <dbReference type="EMBL" id="ADI15342.1"/>
    </source>
</evidence>
<dbReference type="STRING" id="649638.Trad_2231"/>